<comment type="caution">
    <text evidence="13">The sequence shown here is derived from an EMBL/GenBank/DDBJ whole genome shotgun (WGS) entry which is preliminary data.</text>
</comment>
<dbReference type="NCBIfam" id="TIGR03592">
    <property type="entry name" value="yidC_oxa1_cterm"/>
    <property type="match status" value="1"/>
</dbReference>
<evidence type="ECO:0000313" key="13">
    <source>
        <dbReference type="EMBL" id="MEQ2469108.1"/>
    </source>
</evidence>
<keyword evidence="10" id="KW-0175">Coiled coil</keyword>
<keyword evidence="2" id="KW-0813">Transport</keyword>
<dbReference type="CDD" id="cd20070">
    <property type="entry name" value="5TM_YidC_Alb3"/>
    <property type="match status" value="1"/>
</dbReference>
<evidence type="ECO:0000256" key="2">
    <source>
        <dbReference type="ARBA" id="ARBA00022448"/>
    </source>
</evidence>
<keyword evidence="3" id="KW-1003">Cell membrane</keyword>
<feature type="transmembrane region" description="Helical" evidence="11">
    <location>
        <begin position="244"/>
        <end position="260"/>
    </location>
</feature>
<dbReference type="RefSeq" id="WP_367285909.1">
    <property type="nucleotide sequence ID" value="NZ_JBBMEZ010000003.1"/>
</dbReference>
<sequence length="335" mass="37896">MQIFGFLGSLLGYVLWGAFYLLKDFGLSIIVFTIIVRLCMFPFTIKQQKSMAGTARLSKKQKEIQEKYKNNRQKAQEEIYKLYEKEGVKPTGGCLTMIVPFLVLFGVFYAVAYPLTNTLHIDSAKVTEALNYVNTIPGYTAASGATNATYQEIYFLKDFSCFQNIDAIQQIFSADQLNTITMFEKGFNTFGMNLFAIPQDYGLWSPMILFPVICFASNVLTQFITMRINGKSNPMQQQQGCMKVMMYAMPLFSAYIAYIVPSAVAFYWIVSSLVSLVQSVIVGKLFSPQRMTATSEARHAVLMFEQEALVQYNYVPHGLSESAEENTNSKKKKKK</sequence>
<keyword evidence="7 11" id="KW-0472">Membrane</keyword>
<feature type="transmembrane region" description="Helical" evidence="11">
    <location>
        <begin position="266"/>
        <end position="286"/>
    </location>
</feature>
<dbReference type="InterPro" id="IPR047196">
    <property type="entry name" value="YidC_ALB_C"/>
</dbReference>
<comment type="similarity">
    <text evidence="9">Belongs to the OXA1/ALB3/YidC family.</text>
</comment>
<accession>A0ABV1F6U7</accession>
<dbReference type="PANTHER" id="PTHR12428:SF65">
    <property type="entry name" value="CYTOCHROME C OXIDASE ASSEMBLY PROTEIN COX18, MITOCHONDRIAL"/>
    <property type="match status" value="1"/>
</dbReference>
<dbReference type="EMBL" id="JBBMEZ010000003">
    <property type="protein sequence ID" value="MEQ2469108.1"/>
    <property type="molecule type" value="Genomic_DNA"/>
</dbReference>
<feature type="transmembrane region" description="Helical" evidence="11">
    <location>
        <begin position="203"/>
        <end position="224"/>
    </location>
</feature>
<proteinExistence type="inferred from homology"/>
<dbReference type="InterPro" id="IPR028055">
    <property type="entry name" value="YidC/Oxa/ALB_C"/>
</dbReference>
<evidence type="ECO:0000256" key="8">
    <source>
        <dbReference type="ARBA" id="ARBA00023186"/>
    </source>
</evidence>
<evidence type="ECO:0000256" key="5">
    <source>
        <dbReference type="ARBA" id="ARBA00022927"/>
    </source>
</evidence>
<dbReference type="InterPro" id="IPR001708">
    <property type="entry name" value="YidC/ALB3/OXA1/COX18"/>
</dbReference>
<keyword evidence="5" id="KW-0653">Protein transport</keyword>
<evidence type="ECO:0000256" key="6">
    <source>
        <dbReference type="ARBA" id="ARBA00022989"/>
    </source>
</evidence>
<evidence type="ECO:0000256" key="11">
    <source>
        <dbReference type="SAM" id="Phobius"/>
    </source>
</evidence>
<evidence type="ECO:0000256" key="9">
    <source>
        <dbReference type="RuleBase" id="RU003945"/>
    </source>
</evidence>
<keyword evidence="8" id="KW-0143">Chaperone</keyword>
<feature type="domain" description="Membrane insertase YidC/Oxa/ALB C-terminal" evidence="12">
    <location>
        <begin position="25"/>
        <end position="282"/>
    </location>
</feature>
<feature type="transmembrane region" description="Helical" evidence="11">
    <location>
        <begin position="27"/>
        <end position="45"/>
    </location>
</feature>
<evidence type="ECO:0000256" key="3">
    <source>
        <dbReference type="ARBA" id="ARBA00022475"/>
    </source>
</evidence>
<dbReference type="PANTHER" id="PTHR12428">
    <property type="entry name" value="OXA1"/>
    <property type="match status" value="1"/>
</dbReference>
<evidence type="ECO:0000256" key="4">
    <source>
        <dbReference type="ARBA" id="ARBA00022692"/>
    </source>
</evidence>
<gene>
    <name evidence="13" type="ORF">WMO39_01995</name>
</gene>
<dbReference type="Proteomes" id="UP001490816">
    <property type="component" value="Unassembled WGS sequence"/>
</dbReference>
<organism evidence="13 14">
    <name type="scientific">Ruminococcoides intestinale</name>
    <dbReference type="NCBI Taxonomy" id="3133162"/>
    <lineage>
        <taxon>Bacteria</taxon>
        <taxon>Bacillati</taxon>
        <taxon>Bacillota</taxon>
        <taxon>Clostridia</taxon>
        <taxon>Eubacteriales</taxon>
        <taxon>Oscillospiraceae</taxon>
        <taxon>Ruminococcoides</taxon>
    </lineage>
</organism>
<keyword evidence="14" id="KW-1185">Reference proteome</keyword>
<feature type="coiled-coil region" evidence="10">
    <location>
        <begin position="57"/>
        <end position="85"/>
    </location>
</feature>
<evidence type="ECO:0000256" key="7">
    <source>
        <dbReference type="ARBA" id="ARBA00023136"/>
    </source>
</evidence>
<evidence type="ECO:0000256" key="1">
    <source>
        <dbReference type="ARBA" id="ARBA00004651"/>
    </source>
</evidence>
<evidence type="ECO:0000259" key="12">
    <source>
        <dbReference type="Pfam" id="PF02096"/>
    </source>
</evidence>
<reference evidence="13 14" key="1">
    <citation type="submission" date="2024-03" db="EMBL/GenBank/DDBJ databases">
        <title>Human intestinal bacterial collection.</title>
        <authorList>
            <person name="Pauvert C."/>
            <person name="Hitch T.C.A."/>
            <person name="Clavel T."/>
        </authorList>
    </citation>
    <scope>NUCLEOTIDE SEQUENCE [LARGE SCALE GENOMIC DNA]</scope>
    <source>
        <strain evidence="13 14">CLA-JM-H38</strain>
    </source>
</reference>
<keyword evidence="4 9" id="KW-0812">Transmembrane</keyword>
<name>A0ABV1F6U7_9FIRM</name>
<comment type="subcellular location">
    <subcellularLocation>
        <location evidence="1">Cell membrane</location>
        <topology evidence="1">Multi-pass membrane protein</topology>
    </subcellularLocation>
    <subcellularLocation>
        <location evidence="9">Membrane</location>
        <topology evidence="9">Multi-pass membrane protein</topology>
    </subcellularLocation>
</comment>
<feature type="transmembrane region" description="Helical" evidence="11">
    <location>
        <begin position="91"/>
        <end position="112"/>
    </location>
</feature>
<evidence type="ECO:0000313" key="14">
    <source>
        <dbReference type="Proteomes" id="UP001490816"/>
    </source>
</evidence>
<evidence type="ECO:0000256" key="10">
    <source>
        <dbReference type="SAM" id="Coils"/>
    </source>
</evidence>
<keyword evidence="6 11" id="KW-1133">Transmembrane helix</keyword>
<dbReference type="Pfam" id="PF02096">
    <property type="entry name" value="60KD_IMP"/>
    <property type="match status" value="1"/>
</dbReference>
<protein>
    <submittedName>
        <fullName evidence="13">YidC/Oxa1 family membrane protein insertase</fullName>
    </submittedName>
</protein>